<accession>A0A8S1L923</accession>
<organism evidence="1 2">
    <name type="scientific">Paramecium sonneborni</name>
    <dbReference type="NCBI Taxonomy" id="65129"/>
    <lineage>
        <taxon>Eukaryota</taxon>
        <taxon>Sar</taxon>
        <taxon>Alveolata</taxon>
        <taxon>Ciliophora</taxon>
        <taxon>Intramacronucleata</taxon>
        <taxon>Oligohymenophorea</taxon>
        <taxon>Peniculida</taxon>
        <taxon>Parameciidae</taxon>
        <taxon>Paramecium</taxon>
    </lineage>
</organism>
<name>A0A8S1L923_9CILI</name>
<dbReference type="Proteomes" id="UP000692954">
    <property type="component" value="Unassembled WGS sequence"/>
</dbReference>
<dbReference type="EMBL" id="CAJJDN010000016">
    <property type="protein sequence ID" value="CAD8062162.1"/>
    <property type="molecule type" value="Genomic_DNA"/>
</dbReference>
<evidence type="ECO:0000313" key="2">
    <source>
        <dbReference type="Proteomes" id="UP000692954"/>
    </source>
</evidence>
<dbReference type="AlphaFoldDB" id="A0A8S1L923"/>
<reference evidence="1" key="1">
    <citation type="submission" date="2021-01" db="EMBL/GenBank/DDBJ databases">
        <authorList>
            <consortium name="Genoscope - CEA"/>
            <person name="William W."/>
        </authorList>
    </citation>
    <scope>NUCLEOTIDE SEQUENCE</scope>
</reference>
<sequence length="296" mass="35815">MSLNQQRQQQSQQQKLESQRSLALFTNAVNELQNEIKVYYGMLERNEEISSDKYKSTSFKFLKFEKEMSNQIEEIQQKFFQRKSFKNQLQKITKMHLLSKNQSKVFILKICLNMLKLDYVHIRLSLLQKLSQNTLKLIFNIYLNIQVIQVGHWIIFIYEKIKRVLLKFKKRRIRFSQRNIFAYQSVQQLFLNIKLILEHKNLFHILLYEMSAAGKSRILQILVILRWFNNDHYKKEIYLHSFQFIVSQIKSKKPIIFEGILNFINQSLICRMQIYKIESQFTWIILDNKNQCSKII</sequence>
<keyword evidence="2" id="KW-1185">Reference proteome</keyword>
<proteinExistence type="predicted"/>
<gene>
    <name evidence="1" type="ORF">PSON_ATCC_30995.1.T0160199</name>
</gene>
<evidence type="ECO:0000313" key="1">
    <source>
        <dbReference type="EMBL" id="CAD8062162.1"/>
    </source>
</evidence>
<protein>
    <submittedName>
        <fullName evidence="1">Uncharacterized protein</fullName>
    </submittedName>
</protein>
<comment type="caution">
    <text evidence="1">The sequence shown here is derived from an EMBL/GenBank/DDBJ whole genome shotgun (WGS) entry which is preliminary data.</text>
</comment>